<evidence type="ECO:0000313" key="6">
    <source>
        <dbReference type="Proteomes" id="UP000466848"/>
    </source>
</evidence>
<keyword evidence="4" id="KW-0460">Magnesium</keyword>
<dbReference type="GO" id="GO:0008757">
    <property type="term" value="F:S-adenosylmethionine-dependent methyltransferase activity"/>
    <property type="evidence" value="ECO:0007669"/>
    <property type="project" value="TreeGrafter"/>
</dbReference>
<dbReference type="GO" id="GO:0000287">
    <property type="term" value="F:magnesium ion binding"/>
    <property type="evidence" value="ECO:0007669"/>
    <property type="project" value="UniProtKB-UniRule"/>
</dbReference>
<comment type="subunit">
    <text evidence="4">Homodimer.</text>
</comment>
<dbReference type="GO" id="GO:0030488">
    <property type="term" value="P:tRNA methylation"/>
    <property type="evidence" value="ECO:0007669"/>
    <property type="project" value="UniProtKB-UniRule"/>
</dbReference>
<evidence type="ECO:0000256" key="2">
    <source>
        <dbReference type="ARBA" id="ARBA00022679"/>
    </source>
</evidence>
<keyword evidence="2 4" id="KW-0808">Transferase</keyword>
<sequence length="218" mass="24718">MNIINEQVTAYLDGFYQPPTAELGKLRLEAEAARVPIILKDTEGLLLNLIRMKRPQRILEVGTAVGYSACCFAAAWEGTQIVTIEYNEETAKVAQQNIEKLGYSQRIQVYQGDGSQVMERLSKENDSPFDLIFIDAAKSHYQRFWESALPLAKKDALILCDNVLMKAMTVSNQYDVQGKHKTNIRKMREFVQYIHQLDYCHTAMLPIGDGLSISLLQL</sequence>
<feature type="binding site" evidence="4">
    <location>
        <position position="162"/>
    </location>
    <ligand>
        <name>Mg(2+)</name>
        <dbReference type="ChEBI" id="CHEBI:18420"/>
    </ligand>
</feature>
<dbReference type="InterPro" id="IPR029063">
    <property type="entry name" value="SAM-dependent_MTases_sf"/>
</dbReference>
<feature type="binding site" evidence="4">
    <location>
        <position position="135"/>
    </location>
    <ligand>
        <name>Mg(2+)</name>
        <dbReference type="ChEBI" id="CHEBI:18420"/>
    </ligand>
</feature>
<dbReference type="SUPFAM" id="SSF53335">
    <property type="entry name" value="S-adenosyl-L-methionine-dependent methyltransferases"/>
    <property type="match status" value="1"/>
</dbReference>
<keyword evidence="3 4" id="KW-0949">S-adenosyl-L-methionine</keyword>
<keyword evidence="1 4" id="KW-0489">Methyltransferase</keyword>
<evidence type="ECO:0000313" key="5">
    <source>
        <dbReference type="EMBL" id="QIB69444.1"/>
    </source>
</evidence>
<feature type="binding site" evidence="4">
    <location>
        <position position="85"/>
    </location>
    <ligand>
        <name>S-adenosyl-L-methionine</name>
        <dbReference type="ChEBI" id="CHEBI:59789"/>
    </ligand>
</feature>
<feature type="binding site" evidence="4">
    <location>
        <position position="135"/>
    </location>
    <ligand>
        <name>S-adenosyl-L-methionine</name>
        <dbReference type="ChEBI" id="CHEBI:59789"/>
    </ligand>
</feature>
<evidence type="ECO:0000256" key="1">
    <source>
        <dbReference type="ARBA" id="ARBA00022603"/>
    </source>
</evidence>
<comment type="catalytic activity">
    <reaction evidence="4">
        <text>5-hydroxyuridine(34) in tRNA + S-adenosyl-L-methionine = 5-methoxyuridine(34) in tRNA + S-adenosyl-L-homocysteine + H(+)</text>
        <dbReference type="Rhea" id="RHEA:60524"/>
        <dbReference type="Rhea" id="RHEA-COMP:13381"/>
        <dbReference type="Rhea" id="RHEA-COMP:15591"/>
        <dbReference type="ChEBI" id="CHEBI:15378"/>
        <dbReference type="ChEBI" id="CHEBI:57856"/>
        <dbReference type="ChEBI" id="CHEBI:59789"/>
        <dbReference type="ChEBI" id="CHEBI:136877"/>
        <dbReference type="ChEBI" id="CHEBI:143860"/>
    </reaction>
</comment>
<dbReference type="PANTHER" id="PTHR10509:SF14">
    <property type="entry name" value="CAFFEOYL-COA O-METHYLTRANSFERASE 3-RELATED"/>
    <property type="match status" value="1"/>
</dbReference>
<protein>
    <recommendedName>
        <fullName evidence="4">tRNA 5-hydroxyuridine methyltransferase</fullName>
        <ecNumber evidence="4">2.1.1.-</ecNumber>
    </recommendedName>
    <alternativeName>
        <fullName evidence="4">ho5U methyltransferase</fullName>
    </alternativeName>
</protein>
<keyword evidence="4" id="KW-0819">tRNA processing</keyword>
<dbReference type="HAMAP" id="MF_02217">
    <property type="entry name" value="TrmR_methyltr"/>
    <property type="match status" value="1"/>
</dbReference>
<dbReference type="InterPro" id="IPR002935">
    <property type="entry name" value="SAM_O-MeTrfase"/>
</dbReference>
<dbReference type="KEGG" id="abut:Ami103574_08925"/>
<evidence type="ECO:0000256" key="4">
    <source>
        <dbReference type="HAMAP-Rule" id="MF_02217"/>
    </source>
</evidence>
<reference evidence="5 6" key="1">
    <citation type="submission" date="2020-02" db="EMBL/GenBank/DDBJ databases">
        <authorList>
            <person name="Kim Y.B."/>
            <person name="Roh S.W."/>
        </authorList>
    </citation>
    <scope>NUCLEOTIDE SEQUENCE [LARGE SCALE GENOMIC DNA]</scope>
    <source>
        <strain evidence="5 6">DSM 103574</strain>
    </source>
</reference>
<comment type="similarity">
    <text evidence="4">Belongs to the class I-like SAM-binding methyltransferase superfamily. Cation-dependent O-methyltransferase family.</text>
</comment>
<dbReference type="InterPro" id="IPR050362">
    <property type="entry name" value="Cation-dep_OMT"/>
</dbReference>
<dbReference type="EMBL" id="CP048649">
    <property type="protein sequence ID" value="QIB69444.1"/>
    <property type="molecule type" value="Genomic_DNA"/>
</dbReference>
<dbReference type="PROSITE" id="PS51682">
    <property type="entry name" value="SAM_OMT_I"/>
    <property type="match status" value="1"/>
</dbReference>
<dbReference type="Gene3D" id="3.40.50.150">
    <property type="entry name" value="Vaccinia Virus protein VP39"/>
    <property type="match status" value="1"/>
</dbReference>
<dbReference type="EC" id="2.1.1.-" evidence="4"/>
<keyword evidence="4" id="KW-0479">Metal-binding</keyword>
<dbReference type="Pfam" id="PF01596">
    <property type="entry name" value="Methyltransf_3"/>
    <property type="match status" value="1"/>
</dbReference>
<feature type="binding site" evidence="4">
    <location>
        <position position="161"/>
    </location>
    <ligand>
        <name>Mg(2+)</name>
        <dbReference type="ChEBI" id="CHEBI:18420"/>
    </ligand>
</feature>
<feature type="binding site" evidence="4">
    <location>
        <position position="68"/>
    </location>
    <ligand>
        <name>S-adenosyl-L-methionine</name>
        <dbReference type="ChEBI" id="CHEBI:59789"/>
    </ligand>
</feature>
<organism evidence="5 6">
    <name type="scientific">Aminipila butyrica</name>
    <dbReference type="NCBI Taxonomy" id="433296"/>
    <lineage>
        <taxon>Bacteria</taxon>
        <taxon>Bacillati</taxon>
        <taxon>Bacillota</taxon>
        <taxon>Clostridia</taxon>
        <taxon>Peptostreptococcales</taxon>
        <taxon>Anaerovoracaceae</taxon>
        <taxon>Aminipila</taxon>
    </lineage>
</organism>
<dbReference type="GO" id="GO:0008171">
    <property type="term" value="F:O-methyltransferase activity"/>
    <property type="evidence" value="ECO:0007669"/>
    <property type="project" value="InterPro"/>
</dbReference>
<evidence type="ECO:0000256" key="3">
    <source>
        <dbReference type="ARBA" id="ARBA00022691"/>
    </source>
</evidence>
<name>A0A858BXK3_9FIRM</name>
<feature type="binding site" evidence="4">
    <location>
        <position position="38"/>
    </location>
    <ligand>
        <name>S-adenosyl-L-methionine</name>
        <dbReference type="ChEBI" id="CHEBI:59789"/>
    </ligand>
</feature>
<comment type="caution">
    <text evidence="4">Lacks conserved residue(s) required for the propagation of feature annotation.</text>
</comment>
<keyword evidence="6" id="KW-1185">Reference proteome</keyword>
<gene>
    <name evidence="4" type="primary">trmR</name>
    <name evidence="5" type="ORF">Ami103574_08925</name>
</gene>
<dbReference type="Proteomes" id="UP000466848">
    <property type="component" value="Chromosome"/>
</dbReference>
<dbReference type="InterPro" id="IPR043675">
    <property type="entry name" value="TrmR_methyltr"/>
</dbReference>
<dbReference type="CDD" id="cd02440">
    <property type="entry name" value="AdoMet_MTases"/>
    <property type="match status" value="1"/>
</dbReference>
<dbReference type="PANTHER" id="PTHR10509">
    <property type="entry name" value="O-METHYLTRANSFERASE-RELATED"/>
    <property type="match status" value="1"/>
</dbReference>
<dbReference type="GO" id="GO:0016300">
    <property type="term" value="F:tRNA (uridine) methyltransferase activity"/>
    <property type="evidence" value="ECO:0007669"/>
    <property type="project" value="UniProtKB-UniRule"/>
</dbReference>
<accession>A0A858BXK3</accession>
<comment type="function">
    <text evidence="4">Catalyzes the methylation of 5-hydroxyuridine (ho5U) to form 5-methoxyuridine (mo5U) at position 34 in tRNAs.</text>
</comment>
<proteinExistence type="inferred from homology"/>
<dbReference type="RefSeq" id="WP_163066687.1">
    <property type="nucleotide sequence ID" value="NZ_CP048649.1"/>
</dbReference>
<dbReference type="AlphaFoldDB" id="A0A858BXK3"/>